<protein>
    <submittedName>
        <fullName evidence="1">Uncharacterized protein</fullName>
    </submittedName>
</protein>
<proteinExistence type="predicted"/>
<dbReference type="AlphaFoldDB" id="A0ABD1XJC9"/>
<evidence type="ECO:0000313" key="1">
    <source>
        <dbReference type="EMBL" id="KAL2608021.1"/>
    </source>
</evidence>
<dbReference type="PANTHER" id="PTHR35765">
    <property type="entry name" value="OS05G0569200 PROTEIN"/>
    <property type="match status" value="1"/>
</dbReference>
<accession>A0ABD1XJC9</accession>
<name>A0ABD1XJC9_9MARC</name>
<dbReference type="Pfam" id="PF11341">
    <property type="entry name" value="DUF3143"/>
    <property type="match status" value="1"/>
</dbReference>
<evidence type="ECO:0000313" key="2">
    <source>
        <dbReference type="Proteomes" id="UP001605036"/>
    </source>
</evidence>
<reference evidence="1 2" key="1">
    <citation type="submission" date="2024-09" db="EMBL/GenBank/DDBJ databases">
        <title>Chromosome-scale assembly of Riccia fluitans.</title>
        <authorList>
            <person name="Paukszto L."/>
            <person name="Sawicki J."/>
            <person name="Karawczyk K."/>
            <person name="Piernik-Szablinska J."/>
            <person name="Szczecinska M."/>
            <person name="Mazdziarz M."/>
        </authorList>
    </citation>
    <scope>NUCLEOTIDE SEQUENCE [LARGE SCALE GENOMIC DNA]</scope>
    <source>
        <strain evidence="1">Rf_01</strain>
        <tissue evidence="1">Aerial parts of the thallus</tissue>
    </source>
</reference>
<keyword evidence="2" id="KW-1185">Reference proteome</keyword>
<organism evidence="1 2">
    <name type="scientific">Riccia fluitans</name>
    <dbReference type="NCBI Taxonomy" id="41844"/>
    <lineage>
        <taxon>Eukaryota</taxon>
        <taxon>Viridiplantae</taxon>
        <taxon>Streptophyta</taxon>
        <taxon>Embryophyta</taxon>
        <taxon>Marchantiophyta</taxon>
        <taxon>Marchantiopsida</taxon>
        <taxon>Marchantiidae</taxon>
        <taxon>Marchantiales</taxon>
        <taxon>Ricciaceae</taxon>
        <taxon>Riccia</taxon>
    </lineage>
</organism>
<dbReference type="EMBL" id="JBHFFA010000008">
    <property type="protein sequence ID" value="KAL2608021.1"/>
    <property type="molecule type" value="Genomic_DNA"/>
</dbReference>
<dbReference type="InterPro" id="IPR021489">
    <property type="entry name" value="DUF3143"/>
</dbReference>
<dbReference type="Proteomes" id="UP001605036">
    <property type="component" value="Unassembled WGS sequence"/>
</dbReference>
<gene>
    <name evidence="1" type="ORF">R1flu_026594</name>
</gene>
<dbReference type="PANTHER" id="PTHR35765:SF2">
    <property type="entry name" value="OS05G0569200 PROTEIN"/>
    <property type="match status" value="1"/>
</dbReference>
<sequence length="141" mass="15944">MLHFFLYHNSPRRLLLILERSLSLAFYFTNTVLQLVKGLCLARNQWCNALGLLLINDLPKIVLGTVFTFSVLSILDAGSKCEEQREALRSKPIDGLHSFSNIDDVDMYLKSGPGNLERDIERKFSYALSREDLENAILGGP</sequence>
<comment type="caution">
    <text evidence="1">The sequence shown here is derived from an EMBL/GenBank/DDBJ whole genome shotgun (WGS) entry which is preliminary data.</text>
</comment>